<feature type="compositionally biased region" description="Polar residues" evidence="2">
    <location>
        <begin position="57"/>
        <end position="67"/>
    </location>
</feature>
<proteinExistence type="predicted"/>
<sequence length="346" mass="40463">MNKHVLIYMFVTKVKLVHHNRLKKFFGNIKDKFSDQESENEMDTLPHKKPRKHSRSETVSESSGDQTFIPNKYLANQVVNREGNTRKSSRVKKPSSIKIQETSTMAQHDVMISGITNESKAYEFSTVVFEVIWSRMDPTPGSGFSFRDEPSIHSLSAFSPAVGLPDEFLPELIEHQLDDTVEVEWLNVHRSPYFVTTTYAFVRLTTPNSRSNAEYSPRVQHELDKLDKQRQRLDQERQTLRDQLQLRQRQQTEWTDDLTEASKICDELNRAKEGLEQERVNLVARNQTVETENKRLELEVTEARQLIDTKDRQLETTQLDNQQLRTRVEQLKRMPSCVIKHSRKNH</sequence>
<dbReference type="Proteomes" id="UP000276133">
    <property type="component" value="Unassembled WGS sequence"/>
</dbReference>
<gene>
    <name evidence="3" type="ORF">BpHYR1_011673</name>
</gene>
<organism evidence="3 4">
    <name type="scientific">Brachionus plicatilis</name>
    <name type="common">Marine rotifer</name>
    <name type="synonym">Brachionus muelleri</name>
    <dbReference type="NCBI Taxonomy" id="10195"/>
    <lineage>
        <taxon>Eukaryota</taxon>
        <taxon>Metazoa</taxon>
        <taxon>Spiralia</taxon>
        <taxon>Gnathifera</taxon>
        <taxon>Rotifera</taxon>
        <taxon>Eurotatoria</taxon>
        <taxon>Monogononta</taxon>
        <taxon>Pseudotrocha</taxon>
        <taxon>Ploima</taxon>
        <taxon>Brachionidae</taxon>
        <taxon>Brachionus</taxon>
    </lineage>
</organism>
<accession>A0A3M7SK67</accession>
<evidence type="ECO:0000256" key="2">
    <source>
        <dbReference type="SAM" id="MobiDB-lite"/>
    </source>
</evidence>
<keyword evidence="1" id="KW-0175">Coiled coil</keyword>
<feature type="region of interest" description="Disordered" evidence="2">
    <location>
        <begin position="36"/>
        <end position="67"/>
    </location>
</feature>
<dbReference type="AlphaFoldDB" id="A0A3M7SK67"/>
<reference evidence="3 4" key="1">
    <citation type="journal article" date="2018" name="Sci. Rep.">
        <title>Genomic signatures of local adaptation to the degree of environmental predictability in rotifers.</title>
        <authorList>
            <person name="Franch-Gras L."/>
            <person name="Hahn C."/>
            <person name="Garcia-Roger E.M."/>
            <person name="Carmona M.J."/>
            <person name="Serra M."/>
            <person name="Gomez A."/>
        </authorList>
    </citation>
    <scope>NUCLEOTIDE SEQUENCE [LARGE SCALE GENOMIC DNA]</scope>
    <source>
        <strain evidence="3">HYR1</strain>
    </source>
</reference>
<evidence type="ECO:0000313" key="4">
    <source>
        <dbReference type="Proteomes" id="UP000276133"/>
    </source>
</evidence>
<protein>
    <submittedName>
        <fullName evidence="3">Uncharacterized protein</fullName>
    </submittedName>
</protein>
<evidence type="ECO:0000256" key="1">
    <source>
        <dbReference type="SAM" id="Coils"/>
    </source>
</evidence>
<feature type="coiled-coil region" evidence="1">
    <location>
        <begin position="216"/>
        <end position="334"/>
    </location>
</feature>
<comment type="caution">
    <text evidence="3">The sequence shown here is derived from an EMBL/GenBank/DDBJ whole genome shotgun (WGS) entry which is preliminary data.</text>
</comment>
<dbReference type="EMBL" id="REGN01001232">
    <property type="protein sequence ID" value="RNA36122.1"/>
    <property type="molecule type" value="Genomic_DNA"/>
</dbReference>
<name>A0A3M7SK67_BRAPC</name>
<evidence type="ECO:0000313" key="3">
    <source>
        <dbReference type="EMBL" id="RNA36122.1"/>
    </source>
</evidence>
<keyword evidence="4" id="KW-1185">Reference proteome</keyword>